<gene>
    <name evidence="4" type="ORF">BN980_GECA08s05004g</name>
</gene>
<keyword evidence="1" id="KW-0433">Leucine-rich repeat</keyword>
<accession>A0A0J9XD88</accession>
<feature type="region of interest" description="Disordered" evidence="3">
    <location>
        <begin position="438"/>
        <end position="460"/>
    </location>
</feature>
<dbReference type="STRING" id="1173061.A0A0J9XD88"/>
<feature type="region of interest" description="Disordered" evidence="3">
    <location>
        <begin position="531"/>
        <end position="569"/>
    </location>
</feature>
<dbReference type="GO" id="GO:0035591">
    <property type="term" value="F:signaling adaptor activity"/>
    <property type="evidence" value="ECO:0007669"/>
    <property type="project" value="TreeGrafter"/>
</dbReference>
<protein>
    <submittedName>
        <fullName evidence="4">Similar to Saccharomyces cerevisiae YOR373W NUD1 Component of the spindle pole body outer plaque</fullName>
    </submittedName>
</protein>
<feature type="region of interest" description="Disordered" evidence="3">
    <location>
        <begin position="189"/>
        <end position="267"/>
    </location>
</feature>
<reference evidence="4" key="1">
    <citation type="submission" date="2014-03" db="EMBL/GenBank/DDBJ databases">
        <authorList>
            <person name="Casaregola S."/>
        </authorList>
    </citation>
    <scope>NUCLEOTIDE SEQUENCE [LARGE SCALE GENOMIC DNA]</scope>
    <source>
        <strain evidence="4">CLIB 918</strain>
    </source>
</reference>
<evidence type="ECO:0000256" key="1">
    <source>
        <dbReference type="ARBA" id="ARBA00022614"/>
    </source>
</evidence>
<feature type="region of interest" description="Disordered" evidence="3">
    <location>
        <begin position="365"/>
        <end position="417"/>
    </location>
</feature>
<dbReference type="InterPro" id="IPR032675">
    <property type="entry name" value="LRR_dom_sf"/>
</dbReference>
<dbReference type="OrthoDB" id="7451790at2759"/>
<feature type="region of interest" description="Disordered" evidence="3">
    <location>
        <begin position="295"/>
        <end position="325"/>
    </location>
</feature>
<dbReference type="SMART" id="SM00365">
    <property type="entry name" value="LRR_SD22"/>
    <property type="match status" value="6"/>
</dbReference>
<keyword evidence="5" id="KW-1185">Reference proteome</keyword>
<name>A0A0J9XD88_GEOCN</name>
<dbReference type="InterPro" id="IPR001611">
    <property type="entry name" value="Leu-rich_rpt"/>
</dbReference>
<feature type="region of interest" description="Disordered" evidence="3">
    <location>
        <begin position="134"/>
        <end position="176"/>
    </location>
</feature>
<evidence type="ECO:0000256" key="3">
    <source>
        <dbReference type="SAM" id="MobiDB-lite"/>
    </source>
</evidence>
<dbReference type="InterPro" id="IPR052574">
    <property type="entry name" value="CDIRP"/>
</dbReference>
<organism evidence="4 5">
    <name type="scientific">Geotrichum candidum</name>
    <name type="common">Oospora lactis</name>
    <name type="synonym">Dipodascus geotrichum</name>
    <dbReference type="NCBI Taxonomy" id="1173061"/>
    <lineage>
        <taxon>Eukaryota</taxon>
        <taxon>Fungi</taxon>
        <taxon>Dikarya</taxon>
        <taxon>Ascomycota</taxon>
        <taxon>Saccharomycotina</taxon>
        <taxon>Dipodascomycetes</taxon>
        <taxon>Dipodascales</taxon>
        <taxon>Dipodascaceae</taxon>
        <taxon>Geotrichum</taxon>
    </lineage>
</organism>
<evidence type="ECO:0000313" key="5">
    <source>
        <dbReference type="Proteomes" id="UP000242525"/>
    </source>
</evidence>
<feature type="compositionally biased region" description="Basic and acidic residues" evidence="3">
    <location>
        <begin position="245"/>
        <end position="258"/>
    </location>
</feature>
<feature type="compositionally biased region" description="Low complexity" evidence="3">
    <location>
        <begin position="218"/>
        <end position="242"/>
    </location>
</feature>
<proteinExistence type="predicted"/>
<dbReference type="PANTHER" id="PTHR47566:SF1">
    <property type="entry name" value="PROTEIN NUD1"/>
    <property type="match status" value="1"/>
</dbReference>
<dbReference type="AlphaFoldDB" id="A0A0J9XD88"/>
<dbReference type="Pfam" id="PF13855">
    <property type="entry name" value="LRR_8"/>
    <property type="match status" value="1"/>
</dbReference>
<evidence type="ECO:0000256" key="2">
    <source>
        <dbReference type="ARBA" id="ARBA00022737"/>
    </source>
</evidence>
<comment type="caution">
    <text evidence="4">The sequence shown here is derived from an EMBL/GenBank/DDBJ whole genome shotgun (WGS) entry which is preliminary data.</text>
</comment>
<dbReference type="SUPFAM" id="SSF52058">
    <property type="entry name" value="L domain-like"/>
    <property type="match status" value="2"/>
</dbReference>
<feature type="compositionally biased region" description="Acidic residues" evidence="3">
    <location>
        <begin position="197"/>
        <end position="217"/>
    </location>
</feature>
<evidence type="ECO:0000313" key="4">
    <source>
        <dbReference type="EMBL" id="CDO54815.1"/>
    </source>
</evidence>
<feature type="compositionally biased region" description="Low complexity" evidence="3">
    <location>
        <begin position="296"/>
        <end position="312"/>
    </location>
</feature>
<feature type="compositionally biased region" description="Polar residues" evidence="3">
    <location>
        <begin position="537"/>
        <end position="564"/>
    </location>
</feature>
<dbReference type="Gene3D" id="3.80.10.10">
    <property type="entry name" value="Ribonuclease Inhibitor"/>
    <property type="match status" value="3"/>
</dbReference>
<feature type="compositionally biased region" description="Polar residues" evidence="3">
    <location>
        <begin position="404"/>
        <end position="414"/>
    </location>
</feature>
<keyword evidence="2" id="KW-0677">Repeat</keyword>
<dbReference type="Proteomes" id="UP000242525">
    <property type="component" value="Unassembled WGS sequence"/>
</dbReference>
<dbReference type="PROSITE" id="PS51450">
    <property type="entry name" value="LRR"/>
    <property type="match status" value="4"/>
</dbReference>
<sequence>MSVVQSESESLKWLAEDEMKELNEEWVEKGTSSFDFRTYDEEESGTVNQKPTYGSVVVRDGTSNYEDVATTKQNIEKNAHQTPEWKRVLNHAENNNNLNQNGGTMAWNSFFKAPTLKSAEMNISHIEAENSSFYNEGQSDDLNGYSNQSMNGQHVSATNDINGVNLPSSHQDRVRDDGYLNGLEAGLENRHNTSNDIDNDVNSDSDNDIGNDADNDASNDIGNDNGNYHENNTGNDTNNDAGYDVGHDTGHDTGNEIHDDGDESLPSSKSRLKVFQKHDTYTNCRLEDLLGSMVKGSGQSTTHSTTGFQSHSEPATETDNSEIQDDTDEIYSSTQTRHWNSADRRDITTQDFMDNAESLMKKLMGSAPGDLEDTDAEEVTGVKEEPSQFQTDSYESVDSEAEDYTNSQKYQIYEQNDYLRSDTVNTNEYQNSELPESLDLEDPASSHLHNGRLGPPAHVSAPKSIMRQNIKVIKQEDIKGIIPSIIGSMNYDEQNRKWHHHNEIHQHNRFDSSMNSRANITDEHDIFHGIDDLSDTRPGSPSIRSQHSSDPISHSHFTQAQSTTNGNYENHNNIINKKFVINNNIINQYEPGILGLENEEGLDFQQKLQSIKGCLIETPRSIQFPGTFDKEVSFALPPDHSSTERHDKPLISPVLLNNVAYSGIHPLSTDITHISQIDSSFSHSMSHLVEVFTTRYPNQMLWDKLTSVNISNGTLESLARLNTICPFLKTLDASHNNISILQGIPFSVTRLDVSHNSLTNLSNFGGLDNIQYLNVAFNDIETFNCLSHLSHLRELIADGCPVTNLNGLSRIDGLLKLSVKGGQLEVLDGAELKLSLLQTLNLCSNKIRRVDRLEQLVSLRSLDLDSNKITTMIINDDCKILSKLSLRNNELEDISQISPGALKFLHLENNHKLQIESFDSFKSLNSLSLDYSSISYPGSLISLGQISDVSNLKIINNPSSLMSTPYAIKFDDYFMNLQRLDLSGLGLKVLPANMNSFLLNLREVNLSFNQLTSLEGLKGMPKLTHVLLYGNKIEHINECLDFTRNTKNLKLFDLRENKLTKRFYPNLFECLNMAHANGNIAAHGSISNNGASFEDAEVRQDGQLKTYLKSISRKYQTEWCDSDTKYLKDLEKFDTSLYNKRIGYQGLLVSTNKNLKWLDGTILDDDRINMIKKHWSLILGQARKNLA</sequence>
<dbReference type="EMBL" id="CCBN010000008">
    <property type="protein sequence ID" value="CDO54815.1"/>
    <property type="molecule type" value="Genomic_DNA"/>
</dbReference>
<dbReference type="PANTHER" id="PTHR47566">
    <property type="match status" value="1"/>
</dbReference>
<feature type="compositionally biased region" description="Polar residues" evidence="3">
    <location>
        <begin position="134"/>
        <end position="169"/>
    </location>
</feature>